<organism evidence="1 2">
    <name type="scientific">Steinernema carpocapsae</name>
    <name type="common">Entomopathogenic nematode</name>
    <dbReference type="NCBI Taxonomy" id="34508"/>
    <lineage>
        <taxon>Eukaryota</taxon>
        <taxon>Metazoa</taxon>
        <taxon>Ecdysozoa</taxon>
        <taxon>Nematoda</taxon>
        <taxon>Chromadorea</taxon>
        <taxon>Rhabditida</taxon>
        <taxon>Tylenchina</taxon>
        <taxon>Panagrolaimomorpha</taxon>
        <taxon>Strongyloidoidea</taxon>
        <taxon>Steinernematidae</taxon>
        <taxon>Steinernema</taxon>
    </lineage>
</organism>
<name>A0A4U8UVR4_STECR</name>
<dbReference type="AlphaFoldDB" id="A0A4U8UVR4"/>
<evidence type="ECO:0000313" key="1">
    <source>
        <dbReference type="EMBL" id="TMS37502.1"/>
    </source>
</evidence>
<reference evidence="1 2" key="1">
    <citation type="journal article" date="2015" name="Genome Biol.">
        <title>Comparative genomics of Steinernema reveals deeply conserved gene regulatory networks.</title>
        <authorList>
            <person name="Dillman A.R."/>
            <person name="Macchietto M."/>
            <person name="Porter C.F."/>
            <person name="Rogers A."/>
            <person name="Williams B."/>
            <person name="Antoshechkin I."/>
            <person name="Lee M.M."/>
            <person name="Goodwin Z."/>
            <person name="Lu X."/>
            <person name="Lewis E.E."/>
            <person name="Goodrich-Blair H."/>
            <person name="Stock S.P."/>
            <person name="Adams B.J."/>
            <person name="Sternberg P.W."/>
            <person name="Mortazavi A."/>
        </authorList>
    </citation>
    <scope>NUCLEOTIDE SEQUENCE [LARGE SCALE GENOMIC DNA]</scope>
    <source>
        <strain evidence="1 2">ALL</strain>
    </source>
</reference>
<dbReference type="Proteomes" id="UP000298663">
    <property type="component" value="Unassembled WGS sequence"/>
</dbReference>
<reference evidence="1 2" key="2">
    <citation type="journal article" date="2019" name="G3 (Bethesda)">
        <title>Hybrid Assembly of the Genome of the Entomopathogenic Nematode Steinernema carpocapsae Identifies the X-Chromosome.</title>
        <authorList>
            <person name="Serra L."/>
            <person name="Macchietto M."/>
            <person name="Macias-Munoz A."/>
            <person name="McGill C.J."/>
            <person name="Rodriguez I.M."/>
            <person name="Rodriguez B."/>
            <person name="Murad R."/>
            <person name="Mortazavi A."/>
        </authorList>
    </citation>
    <scope>NUCLEOTIDE SEQUENCE [LARGE SCALE GENOMIC DNA]</scope>
    <source>
        <strain evidence="1 2">ALL</strain>
    </source>
</reference>
<keyword evidence="2" id="KW-1185">Reference proteome</keyword>
<comment type="caution">
    <text evidence="1">The sequence shown here is derived from an EMBL/GenBank/DDBJ whole genome shotgun (WGS) entry which is preliminary data.</text>
</comment>
<accession>A0A4U8UVR4</accession>
<gene>
    <name evidence="1" type="ORF">L596_004420</name>
</gene>
<sequence length="101" mass="11073">MSAKGQPLKQATGRCLFGIVLLAASVVANGRERSSQLMDKKQKNYNSLRQNWILVELDRDASQFAFYPLSPTGQFAKITPLRAAHEANGAGPTGAEKRVRK</sequence>
<evidence type="ECO:0000313" key="2">
    <source>
        <dbReference type="Proteomes" id="UP000298663"/>
    </source>
</evidence>
<proteinExistence type="predicted"/>
<dbReference type="EMBL" id="AZBU02000001">
    <property type="protein sequence ID" value="TMS37502.1"/>
    <property type="molecule type" value="Genomic_DNA"/>
</dbReference>
<protein>
    <submittedName>
        <fullName evidence="1">Uncharacterized protein</fullName>
    </submittedName>
</protein>
<dbReference type="OrthoDB" id="40902at2759"/>